<dbReference type="Proteomes" id="UP001479436">
    <property type="component" value="Unassembled WGS sequence"/>
</dbReference>
<protein>
    <submittedName>
        <fullName evidence="4">Uncharacterized protein</fullName>
    </submittedName>
</protein>
<keyword evidence="5" id="KW-1185">Reference proteome</keyword>
<dbReference type="InterPro" id="IPR048265">
    <property type="entry name" value="Rax2-like_third"/>
</dbReference>
<reference evidence="4 5" key="1">
    <citation type="submission" date="2023-04" db="EMBL/GenBank/DDBJ databases">
        <title>Genome of Basidiobolus ranarum AG-B5.</title>
        <authorList>
            <person name="Stajich J.E."/>
            <person name="Carter-House D."/>
            <person name="Gryganskyi A."/>
        </authorList>
    </citation>
    <scope>NUCLEOTIDE SEQUENCE [LARGE SCALE GENOMIC DNA]</scope>
    <source>
        <strain evidence="4 5">AG-B5</strain>
    </source>
</reference>
<proteinExistence type="predicted"/>
<evidence type="ECO:0000259" key="3">
    <source>
        <dbReference type="Pfam" id="PF20843"/>
    </source>
</evidence>
<feature type="signal peptide" evidence="1">
    <location>
        <begin position="1"/>
        <end position="31"/>
    </location>
</feature>
<dbReference type="PANTHER" id="PTHR31778:SF2">
    <property type="entry name" value="BUD SITE SELECTION PROTEIN RAX2"/>
    <property type="match status" value="1"/>
</dbReference>
<comment type="caution">
    <text evidence="4">The sequence shown here is derived from an EMBL/GenBank/DDBJ whole genome shotgun (WGS) entry which is preliminary data.</text>
</comment>
<gene>
    <name evidence="4" type="ORF">K7432_016406</name>
</gene>
<dbReference type="Pfam" id="PF20842">
    <property type="entry name" value="Rax2_2"/>
    <property type="match status" value="1"/>
</dbReference>
<evidence type="ECO:0000259" key="2">
    <source>
        <dbReference type="Pfam" id="PF20842"/>
    </source>
</evidence>
<dbReference type="InterPro" id="IPR011043">
    <property type="entry name" value="Gal_Oxase/kelch_b-propeller"/>
</dbReference>
<evidence type="ECO:0000256" key="1">
    <source>
        <dbReference type="SAM" id="SignalP"/>
    </source>
</evidence>
<keyword evidence="1" id="KW-0732">Signal</keyword>
<evidence type="ECO:0000313" key="5">
    <source>
        <dbReference type="Proteomes" id="UP001479436"/>
    </source>
</evidence>
<feature type="domain" description="Rax2-like third" evidence="3">
    <location>
        <begin position="405"/>
        <end position="561"/>
    </location>
</feature>
<dbReference type="SUPFAM" id="SSF50965">
    <property type="entry name" value="Galactose oxidase, central domain"/>
    <property type="match status" value="1"/>
</dbReference>
<evidence type="ECO:0000313" key="4">
    <source>
        <dbReference type="EMBL" id="KAK9760006.1"/>
    </source>
</evidence>
<accession>A0ABR2WEW3</accession>
<sequence length="561" mass="60746">MTTFWKTPIFSVGSSSLLVLFVAFNTFPAFAQNTQTVIDFASLSQLGIAGQFNGISTYSPNGNVSRLNPSVDSLIRKTKNTLELIGYTSLGGSINTMCYMPTKRGNDVEAQSYIFVAGNFTHIGGVEVNNIAMYDPTTRAFSPLAKGLDGAIYDIHCDSNRNIVYVGGAFTGPVPTNPLDEYSLLQSFGGSLATWSNGNWTGFSFKGLNGPVYTIGASDNSSSIFFGGSFNATADGAQNMAPNTQEVNLSTASISAGNSADTTGFSNPKNVICSENSDTANNIWLLRDNMPGYWWAQLPVTVTPSLLRIKNTNYEGRGTKTFRVLSIPGNLVLPLSYYNSTTQKTVACSEECPLDQEPSLPFAEFRIIQTTSPITLSGINIEILSWYGAGGGLGKVQLYQSEIVVHAVKEYNYPNCTASSQSLNYGVSLTGDWESQIQQGSSKSILSYTVKNSEDNAVSITYIPFIPESGYYEIWASIPGCYAAECTDRILADYSLTLTKSAKEPIINTISQNDLFDNVVPVYMGYVMASSADFQPKIVMTISKKNNLRTGNIFVADAIQF</sequence>
<feature type="non-terminal residue" evidence="4">
    <location>
        <position position="561"/>
    </location>
</feature>
<dbReference type="EMBL" id="JASJQH010002686">
    <property type="protein sequence ID" value="KAK9760006.1"/>
    <property type="molecule type" value="Genomic_DNA"/>
</dbReference>
<feature type="chain" id="PRO_5045640556" evidence="1">
    <location>
        <begin position="32"/>
        <end position="561"/>
    </location>
</feature>
<dbReference type="Pfam" id="PF20843">
    <property type="entry name" value="Rax2_3"/>
    <property type="match status" value="1"/>
</dbReference>
<name>A0ABR2WEW3_9FUNG</name>
<dbReference type="PANTHER" id="PTHR31778">
    <property type="entry name" value="BUD SITE SELECTION PROTEIN RAX2"/>
    <property type="match status" value="1"/>
</dbReference>
<dbReference type="InterPro" id="IPR048266">
    <property type="entry name" value="Rax2-like_second"/>
</dbReference>
<feature type="domain" description="Rax2-like second" evidence="2">
    <location>
        <begin position="243"/>
        <end position="393"/>
    </location>
</feature>
<organism evidence="4 5">
    <name type="scientific">Basidiobolus ranarum</name>
    <dbReference type="NCBI Taxonomy" id="34480"/>
    <lineage>
        <taxon>Eukaryota</taxon>
        <taxon>Fungi</taxon>
        <taxon>Fungi incertae sedis</taxon>
        <taxon>Zoopagomycota</taxon>
        <taxon>Entomophthoromycotina</taxon>
        <taxon>Basidiobolomycetes</taxon>
        <taxon>Basidiobolales</taxon>
        <taxon>Basidiobolaceae</taxon>
        <taxon>Basidiobolus</taxon>
    </lineage>
</organism>